<dbReference type="PANTHER" id="PTHR37947">
    <property type="entry name" value="BLL2462 PROTEIN"/>
    <property type="match status" value="1"/>
</dbReference>
<accession>A0A7D4PUL7</accession>
<dbReference type="Proteomes" id="UP000505355">
    <property type="component" value="Chromosome"/>
</dbReference>
<dbReference type="AlphaFoldDB" id="A0A7D4PUL7"/>
<dbReference type="EMBL" id="CP054139">
    <property type="protein sequence ID" value="QKJ30828.1"/>
    <property type="molecule type" value="Genomic_DNA"/>
</dbReference>
<keyword evidence="1" id="KW-1133">Transmembrane helix</keyword>
<keyword evidence="1" id="KW-0472">Membrane</keyword>
<proteinExistence type="predicted"/>
<feature type="transmembrane region" description="Helical" evidence="1">
    <location>
        <begin position="35"/>
        <end position="54"/>
    </location>
</feature>
<dbReference type="PANTHER" id="PTHR37947:SF1">
    <property type="entry name" value="BLL2462 PROTEIN"/>
    <property type="match status" value="1"/>
</dbReference>
<evidence type="ECO:0000313" key="3">
    <source>
        <dbReference type="Proteomes" id="UP000505355"/>
    </source>
</evidence>
<reference evidence="2 3" key="1">
    <citation type="submission" date="2020-05" db="EMBL/GenBank/DDBJ databases">
        <title>Mucilaginibacter mali sp. nov.</title>
        <authorList>
            <person name="Kim H.S."/>
            <person name="Lee K.C."/>
            <person name="Suh M.K."/>
            <person name="Kim J.-S."/>
            <person name="Han K.-I."/>
            <person name="Eom M.K."/>
            <person name="Shin Y.K."/>
            <person name="Lee J.-S."/>
        </authorList>
    </citation>
    <scope>NUCLEOTIDE SEQUENCE [LARGE SCALE GENOMIC DNA]</scope>
    <source>
        <strain evidence="2 3">G2-14</strain>
    </source>
</reference>
<gene>
    <name evidence="2" type="ORF">HQ865_14075</name>
</gene>
<dbReference type="RefSeq" id="WP_173415498.1">
    <property type="nucleotide sequence ID" value="NZ_CP054139.1"/>
</dbReference>
<organism evidence="2 3">
    <name type="scientific">Mucilaginibacter mali</name>
    <dbReference type="NCBI Taxonomy" id="2740462"/>
    <lineage>
        <taxon>Bacteria</taxon>
        <taxon>Pseudomonadati</taxon>
        <taxon>Bacteroidota</taxon>
        <taxon>Sphingobacteriia</taxon>
        <taxon>Sphingobacteriales</taxon>
        <taxon>Sphingobacteriaceae</taxon>
        <taxon>Mucilaginibacter</taxon>
    </lineage>
</organism>
<keyword evidence="1" id="KW-0812">Transmembrane</keyword>
<evidence type="ECO:0000256" key="1">
    <source>
        <dbReference type="SAM" id="Phobius"/>
    </source>
</evidence>
<feature type="transmembrane region" description="Helical" evidence="1">
    <location>
        <begin position="572"/>
        <end position="589"/>
    </location>
</feature>
<dbReference type="KEGG" id="mmab:HQ865_14075"/>
<protein>
    <submittedName>
        <fullName evidence="2">Uncharacterized protein</fullName>
    </submittedName>
</protein>
<sequence>MTWNIAVIIIGLLMAAFAAWREYQRVNKAHIFWRMIAAIVAPISLVCVVLPLSYSTTVTSSAGAGKILLTDGFNTDSLSKNDRVFTLDKTIHQQYPKAKLLDDVQDLFADSAHISPVHIYGHGLSTDELKQLSGRPVIFHPSTISDGFTSVSWTDHVKTGQQFRVQGAYKNTSTKTFDLVLKGLNTTLDSIRVSAGSQPPFALKTTPKNAGRAVYSLIALNGKDTLQQENMPVIINKAQPLKVLMLSSSPDFETKFLKDWLGANGYSVASRSAITKGKTGQEFINTEQADLSHINTTLLSKFDVVVGDLSSFKKLSVSENSALHEQVSQKGLGLIVRADSSDKKTTWLQDGFALNYQAGKQAALSTVTIQGAGKTAKLNIDPIDIAPQNNMQALVSDERGHTLSGITINGAGKVLFTTINNTYSWMLSGNKSDYTALWSLLIDKAARRVPATENWSVAQGIAGVNEPVQLISESGSIAGAAKINGLVAYPARDAGILFKQTFTYWPANYGWQQVTGYNDSSFWWYAWKDSEWKTMAAANKTMLTAKYAKANPVESIVTKQIRQKTNAAVPKIYFYILFLVAATFLWAESKFFS</sequence>
<name>A0A7D4PUL7_9SPHI</name>
<feature type="transmembrane region" description="Helical" evidence="1">
    <location>
        <begin position="6"/>
        <end position="23"/>
    </location>
</feature>
<keyword evidence="3" id="KW-1185">Reference proteome</keyword>
<evidence type="ECO:0000313" key="2">
    <source>
        <dbReference type="EMBL" id="QKJ30828.1"/>
    </source>
</evidence>